<keyword evidence="3" id="KW-1185">Reference proteome</keyword>
<sequence>MALSTQITETNPRLDWFAEPLTAMVDLFANQFSAGSHTGREDADPTPGTAPVRLPPPTSELPARPMPIPGEPVDTSHARPAQSPAASAGAAPYSE</sequence>
<accession>A0A2N3XS54</accession>
<protein>
    <submittedName>
        <fullName evidence="2">Uncharacterized protein</fullName>
    </submittedName>
</protein>
<reference evidence="2" key="1">
    <citation type="submission" date="2017-12" db="EMBL/GenBank/DDBJ databases">
        <title>Sequencing the genomes of 1000 Actinobacteria strains.</title>
        <authorList>
            <person name="Klenk H.-P."/>
        </authorList>
    </citation>
    <scope>NUCLEOTIDE SEQUENCE [LARGE SCALE GENOMIC DNA]</scope>
    <source>
        <strain evidence="2">DSM 44228</strain>
    </source>
</reference>
<proteinExistence type="predicted"/>
<feature type="region of interest" description="Disordered" evidence="1">
    <location>
        <begin position="35"/>
        <end position="95"/>
    </location>
</feature>
<organism evidence="2 3">
    <name type="scientific">Saccharopolyspora spinosa</name>
    <dbReference type="NCBI Taxonomy" id="60894"/>
    <lineage>
        <taxon>Bacteria</taxon>
        <taxon>Bacillati</taxon>
        <taxon>Actinomycetota</taxon>
        <taxon>Actinomycetes</taxon>
        <taxon>Pseudonocardiales</taxon>
        <taxon>Pseudonocardiaceae</taxon>
        <taxon>Saccharopolyspora</taxon>
    </lineage>
</organism>
<gene>
    <name evidence="2" type="ORF">A8926_0967</name>
</gene>
<dbReference type="AlphaFoldDB" id="A0A2N3XS54"/>
<evidence type="ECO:0000313" key="3">
    <source>
        <dbReference type="Proteomes" id="UP000233786"/>
    </source>
</evidence>
<dbReference type="EMBL" id="PJNB01000001">
    <property type="protein sequence ID" value="PKW13440.1"/>
    <property type="molecule type" value="Genomic_DNA"/>
</dbReference>
<dbReference type="RefSeq" id="WP_143539438.1">
    <property type="nucleotide sequence ID" value="NZ_CP061007.1"/>
</dbReference>
<dbReference type="Proteomes" id="UP000233786">
    <property type="component" value="Unassembled WGS sequence"/>
</dbReference>
<evidence type="ECO:0000256" key="1">
    <source>
        <dbReference type="SAM" id="MobiDB-lite"/>
    </source>
</evidence>
<feature type="compositionally biased region" description="Low complexity" evidence="1">
    <location>
        <begin position="78"/>
        <end position="95"/>
    </location>
</feature>
<name>A0A2N3XS54_SACSN</name>
<comment type="caution">
    <text evidence="2">The sequence shown here is derived from an EMBL/GenBank/DDBJ whole genome shotgun (WGS) entry which is preliminary data.</text>
</comment>
<dbReference type="OrthoDB" id="3692877at2"/>
<feature type="compositionally biased region" description="Pro residues" evidence="1">
    <location>
        <begin position="53"/>
        <end position="70"/>
    </location>
</feature>
<evidence type="ECO:0000313" key="2">
    <source>
        <dbReference type="EMBL" id="PKW13440.1"/>
    </source>
</evidence>